<evidence type="ECO:0000256" key="1">
    <source>
        <dbReference type="SAM" id="Coils"/>
    </source>
</evidence>
<dbReference type="InterPro" id="IPR018764">
    <property type="entry name" value="RskA_C"/>
</dbReference>
<protein>
    <submittedName>
        <fullName evidence="4">Anti-sigma factor</fullName>
    </submittedName>
</protein>
<dbReference type="Proteomes" id="UP001245285">
    <property type="component" value="Unassembled WGS sequence"/>
</dbReference>
<evidence type="ECO:0000256" key="2">
    <source>
        <dbReference type="SAM" id="Phobius"/>
    </source>
</evidence>
<dbReference type="PANTHER" id="PTHR37461">
    <property type="entry name" value="ANTI-SIGMA-K FACTOR RSKA"/>
    <property type="match status" value="1"/>
</dbReference>
<organism evidence="4 5">
    <name type="scientific">Autumnicola lenta</name>
    <dbReference type="NCBI Taxonomy" id="3075593"/>
    <lineage>
        <taxon>Bacteria</taxon>
        <taxon>Pseudomonadati</taxon>
        <taxon>Bacteroidota</taxon>
        <taxon>Flavobacteriia</taxon>
        <taxon>Flavobacteriales</taxon>
        <taxon>Flavobacteriaceae</taxon>
        <taxon>Autumnicola</taxon>
    </lineage>
</organism>
<evidence type="ECO:0000259" key="3">
    <source>
        <dbReference type="Pfam" id="PF10099"/>
    </source>
</evidence>
<sequence>MNEKEYISSGILELYVYGALSKSESAEVTRMLKKHPEMRAEVEEIEEALMNLSEAAAPSNREFLLAPLKEKISQRSRNIPVRKKRTNWSALLGWAASILLLVGLFLMFKNNSELRESLQALEAENAQIESEIAEARNDAAKSRELLNTLRDRNILKVPLDGLDIAPEAYATAYYDDEKDLTLIDAQNLPEPPRGMVYQVWSLKMSPLVPSSLGLLDDFVEDEDKIFVLDNPNISEGFGITLEPAGGSETPTMEMLYSLGVITS</sequence>
<keyword evidence="2" id="KW-0472">Membrane</keyword>
<comment type="caution">
    <text evidence="4">The sequence shown here is derived from an EMBL/GenBank/DDBJ whole genome shotgun (WGS) entry which is preliminary data.</text>
</comment>
<evidence type="ECO:0000313" key="4">
    <source>
        <dbReference type="EMBL" id="MDT0645531.1"/>
    </source>
</evidence>
<dbReference type="InterPro" id="IPR051474">
    <property type="entry name" value="Anti-sigma-K/W_factor"/>
</dbReference>
<keyword evidence="1" id="KW-0175">Coiled coil</keyword>
<keyword evidence="2" id="KW-1133">Transmembrane helix</keyword>
<keyword evidence="5" id="KW-1185">Reference proteome</keyword>
<dbReference type="RefSeq" id="WP_311493716.1">
    <property type="nucleotide sequence ID" value="NZ_JAVRHO010000002.1"/>
</dbReference>
<dbReference type="EMBL" id="JAVRHO010000002">
    <property type="protein sequence ID" value="MDT0645531.1"/>
    <property type="molecule type" value="Genomic_DNA"/>
</dbReference>
<accession>A0ABU3CGP5</accession>
<feature type="transmembrane region" description="Helical" evidence="2">
    <location>
        <begin position="88"/>
        <end position="108"/>
    </location>
</feature>
<keyword evidence="2" id="KW-0812">Transmembrane</keyword>
<evidence type="ECO:0000313" key="5">
    <source>
        <dbReference type="Proteomes" id="UP001245285"/>
    </source>
</evidence>
<feature type="domain" description="Anti-sigma K factor RskA C-terminal" evidence="3">
    <location>
        <begin position="94"/>
        <end position="251"/>
    </location>
</feature>
<reference evidence="4 5" key="1">
    <citation type="submission" date="2023-09" db="EMBL/GenBank/DDBJ databases">
        <authorList>
            <person name="Rey-Velasco X."/>
        </authorList>
    </citation>
    <scope>NUCLEOTIDE SEQUENCE [LARGE SCALE GENOMIC DNA]</scope>
    <source>
        <strain evidence="4 5">F260</strain>
    </source>
</reference>
<dbReference type="PANTHER" id="PTHR37461:SF1">
    <property type="entry name" value="ANTI-SIGMA-K FACTOR RSKA"/>
    <property type="match status" value="1"/>
</dbReference>
<gene>
    <name evidence="4" type="ORF">RM545_02410</name>
</gene>
<proteinExistence type="predicted"/>
<feature type="coiled-coil region" evidence="1">
    <location>
        <begin position="111"/>
        <end position="152"/>
    </location>
</feature>
<name>A0ABU3CGP5_9FLAO</name>
<dbReference type="Pfam" id="PF10099">
    <property type="entry name" value="RskA_C"/>
    <property type="match status" value="1"/>
</dbReference>